<dbReference type="PROSITE" id="PS00211">
    <property type="entry name" value="ABC_TRANSPORTER_1"/>
    <property type="match status" value="1"/>
</dbReference>
<feature type="region of interest" description="Disordered" evidence="12">
    <location>
        <begin position="505"/>
        <end position="543"/>
    </location>
</feature>
<comment type="similarity">
    <text evidence="10 11">Belongs to the ABC transporter superfamily. ABCF family. Uup subfamily.</text>
</comment>
<dbReference type="PROSITE" id="PS50893">
    <property type="entry name" value="ABC_TRANSPORTER_2"/>
    <property type="match status" value="2"/>
</dbReference>
<dbReference type="GO" id="GO:0003746">
    <property type="term" value="F:translation elongation factor activity"/>
    <property type="evidence" value="ECO:0007669"/>
    <property type="project" value="UniProtKB-KW"/>
</dbReference>
<feature type="domain" description="ABC transporter" evidence="13">
    <location>
        <begin position="7"/>
        <end position="216"/>
    </location>
</feature>
<dbReference type="EC" id="3.6.1.-" evidence="11"/>
<feature type="compositionally biased region" description="Basic and acidic residues" evidence="12">
    <location>
        <begin position="505"/>
        <end position="534"/>
    </location>
</feature>
<dbReference type="GO" id="GO:0016887">
    <property type="term" value="F:ATP hydrolysis activity"/>
    <property type="evidence" value="ECO:0007669"/>
    <property type="project" value="UniProtKB-UniRule"/>
</dbReference>
<accession>A0A074J5Z9</accession>
<name>A0A074J5Z9_9RHOB</name>
<keyword evidence="15" id="KW-1185">Reference proteome</keyword>
<dbReference type="PANTHER" id="PTHR42855:SF1">
    <property type="entry name" value="ABC TRANSPORTER DOMAIN-CONTAINING PROTEIN"/>
    <property type="match status" value="1"/>
</dbReference>
<dbReference type="GO" id="GO:0043022">
    <property type="term" value="F:ribosome binding"/>
    <property type="evidence" value="ECO:0007669"/>
    <property type="project" value="UniProtKB-UniRule"/>
</dbReference>
<keyword evidence="7 11" id="KW-0238">DNA-binding</keyword>
<feature type="domain" description="ABC transporter" evidence="13">
    <location>
        <begin position="283"/>
        <end position="508"/>
    </location>
</feature>
<dbReference type="Pfam" id="PF00005">
    <property type="entry name" value="ABC_tran"/>
    <property type="match status" value="2"/>
</dbReference>
<evidence type="ECO:0000256" key="7">
    <source>
        <dbReference type="ARBA" id="ARBA00023125"/>
    </source>
</evidence>
<keyword evidence="14" id="KW-0251">Elongation factor</keyword>
<keyword evidence="5 11" id="KW-0378">Hydrolase</keyword>
<gene>
    <name evidence="11" type="primary">uup</name>
    <name evidence="14" type="ORF">TP2_13130</name>
</gene>
<keyword evidence="6 11" id="KW-0067">ATP-binding</keyword>
<dbReference type="EMBL" id="AUND01000039">
    <property type="protein sequence ID" value="KEO51330.1"/>
    <property type="molecule type" value="Genomic_DNA"/>
</dbReference>
<dbReference type="HAMAP" id="MF_00848">
    <property type="entry name" value="Uup"/>
    <property type="match status" value="1"/>
</dbReference>
<dbReference type="Gene3D" id="3.40.50.300">
    <property type="entry name" value="P-loop containing nucleotide triphosphate hydrolases"/>
    <property type="match status" value="2"/>
</dbReference>
<dbReference type="GO" id="GO:0003677">
    <property type="term" value="F:DNA binding"/>
    <property type="evidence" value="ECO:0007669"/>
    <property type="project" value="UniProtKB-UniRule"/>
</dbReference>
<dbReference type="Gene3D" id="1.10.287.380">
    <property type="entry name" value="Valyl-tRNA synthetase, C-terminal domain"/>
    <property type="match status" value="1"/>
</dbReference>
<dbReference type="Proteomes" id="UP000027432">
    <property type="component" value="Unassembled WGS sequence"/>
</dbReference>
<comment type="catalytic activity">
    <reaction evidence="9 11">
        <text>ATP + H2O = ADP + phosphate + H(+)</text>
        <dbReference type="Rhea" id="RHEA:13065"/>
        <dbReference type="ChEBI" id="CHEBI:15377"/>
        <dbReference type="ChEBI" id="CHEBI:15378"/>
        <dbReference type="ChEBI" id="CHEBI:30616"/>
        <dbReference type="ChEBI" id="CHEBI:43474"/>
        <dbReference type="ChEBI" id="CHEBI:456216"/>
    </reaction>
</comment>
<evidence type="ECO:0000256" key="3">
    <source>
        <dbReference type="ARBA" id="ARBA00022741"/>
    </source>
</evidence>
<keyword evidence="3 11" id="KW-0547">Nucleotide-binding</keyword>
<evidence type="ECO:0000256" key="10">
    <source>
        <dbReference type="ARBA" id="ARBA00061478"/>
    </source>
</evidence>
<organism evidence="14 15">
    <name type="scientific">Thioclava pacifica DSM 10166</name>
    <dbReference type="NCBI Taxonomy" id="1353537"/>
    <lineage>
        <taxon>Bacteria</taxon>
        <taxon>Pseudomonadati</taxon>
        <taxon>Pseudomonadota</taxon>
        <taxon>Alphaproteobacteria</taxon>
        <taxon>Rhodobacterales</taxon>
        <taxon>Paracoccaceae</taxon>
        <taxon>Thioclava</taxon>
    </lineage>
</organism>
<dbReference type="PANTHER" id="PTHR42855">
    <property type="entry name" value="ABC TRANSPORTER ATP-BINDING SUBUNIT"/>
    <property type="match status" value="1"/>
</dbReference>
<protein>
    <recommendedName>
        <fullName evidence="11">ATP-binding protein Uup</fullName>
        <ecNumber evidence="11">3.6.1.-</ecNumber>
    </recommendedName>
</protein>
<evidence type="ECO:0000313" key="15">
    <source>
        <dbReference type="Proteomes" id="UP000027432"/>
    </source>
</evidence>
<dbReference type="eggNOG" id="COG0488">
    <property type="taxonomic scope" value="Bacteria"/>
</dbReference>
<evidence type="ECO:0000259" key="13">
    <source>
        <dbReference type="PROSITE" id="PS50893"/>
    </source>
</evidence>
<keyword evidence="1 11" id="KW-0963">Cytoplasm</keyword>
<dbReference type="InterPro" id="IPR051309">
    <property type="entry name" value="ABCF_ATPase"/>
</dbReference>
<keyword evidence="14" id="KW-0648">Protein biosynthesis</keyword>
<evidence type="ECO:0000256" key="11">
    <source>
        <dbReference type="HAMAP-Rule" id="MF_00848"/>
    </source>
</evidence>
<proteinExistence type="inferred from homology"/>
<evidence type="ECO:0000256" key="9">
    <source>
        <dbReference type="ARBA" id="ARBA00049360"/>
    </source>
</evidence>
<dbReference type="InterPro" id="IPR003439">
    <property type="entry name" value="ABC_transporter-like_ATP-bd"/>
</dbReference>
<dbReference type="InterPro" id="IPR003593">
    <property type="entry name" value="AAA+_ATPase"/>
</dbReference>
<feature type="binding site" evidence="11">
    <location>
        <begin position="39"/>
        <end position="46"/>
    </location>
    <ligand>
        <name>ATP</name>
        <dbReference type="ChEBI" id="CHEBI:30616"/>
        <label>1</label>
    </ligand>
</feature>
<comment type="function">
    <text evidence="11">Probably plays a role in ribosome assembly or function. May be involved in resolution of branched DNA intermediates that result from template switching in postreplication gaps. Binds DNA and has ATPase activity.</text>
</comment>
<dbReference type="InterPro" id="IPR017871">
    <property type="entry name" value="ABC_transporter-like_CS"/>
</dbReference>
<dbReference type="AlphaFoldDB" id="A0A074J5Z9"/>
<evidence type="ECO:0000256" key="12">
    <source>
        <dbReference type="SAM" id="MobiDB-lite"/>
    </source>
</evidence>
<keyword evidence="8 11" id="KW-0234">DNA repair</keyword>
<reference evidence="14 15" key="1">
    <citation type="submission" date="2013-07" db="EMBL/GenBank/DDBJ databases">
        <title>Thioclava pacifica DSM 10166 Genome Sequencing.</title>
        <authorList>
            <person name="Lai Q."/>
            <person name="Shao Z."/>
        </authorList>
    </citation>
    <scope>NUCLEOTIDE SEQUENCE [LARGE SCALE GENOMIC DNA]</scope>
    <source>
        <strain evidence="14 15">DSM 10166</strain>
    </source>
</reference>
<evidence type="ECO:0000256" key="5">
    <source>
        <dbReference type="ARBA" id="ARBA00022801"/>
    </source>
</evidence>
<dbReference type="FunFam" id="3.40.50.300:FF:000309">
    <property type="entry name" value="ABC transporter ATP-binding protein"/>
    <property type="match status" value="1"/>
</dbReference>
<dbReference type="InterPro" id="IPR027417">
    <property type="entry name" value="P-loop_NTPase"/>
</dbReference>
<dbReference type="STRING" id="1353537.TP2_13130"/>
<dbReference type="InterPro" id="IPR037118">
    <property type="entry name" value="Val-tRNA_synth_C_sf"/>
</dbReference>
<keyword evidence="4 11" id="KW-0227">DNA damage</keyword>
<comment type="caution">
    <text evidence="14">The sequence shown here is derived from an EMBL/GenBank/DDBJ whole genome shotgun (WGS) entry which is preliminary data.</text>
</comment>
<evidence type="ECO:0000256" key="4">
    <source>
        <dbReference type="ARBA" id="ARBA00022763"/>
    </source>
</evidence>
<dbReference type="GO" id="GO:0005524">
    <property type="term" value="F:ATP binding"/>
    <property type="evidence" value="ECO:0007669"/>
    <property type="project" value="UniProtKB-UniRule"/>
</dbReference>
<dbReference type="InterPro" id="IPR032524">
    <property type="entry name" value="ABC_tran_C"/>
</dbReference>
<evidence type="ECO:0000256" key="6">
    <source>
        <dbReference type="ARBA" id="ARBA00022840"/>
    </source>
</evidence>
<feature type="binding site" evidence="11">
    <location>
        <begin position="315"/>
        <end position="322"/>
    </location>
    <ligand>
        <name>ATP</name>
        <dbReference type="ChEBI" id="CHEBI:30616"/>
        <label>2</label>
    </ligand>
</feature>
<sequence>MARAPLLQLSDISLTFGGNPVFEGLSLTVQQGDRIALVGRNGSGKSTLMKVMAGLVEPDHGSRVVPPGTSVGYMEQEPDLSGFATLGDFAASGLDPAEGYKVEMVAEGLKFKPDTPVETASGGERRRAALAKLLAEGPELMLLDEPTNHLDIEAIAWLEDQLKETRRAFVLISHDRAFLRALTRATLWIDRGKVARNEQGFEAFEEWREKVWAEEDEARHKLDRKIKAEARWAVEGISARRKRNQGRVRALQALREERASQIRRQGVAAMELDTGTQSGKRVIEAKGLSKRFGDKQIVKDFDLRVLRGDRVAFVGPNGVGKTTLLKMLTGEIAPDEGSVKLGTNLEIAVFDQARATLDPEQTLWDGLVNDPDMAVKGRSDQVMVRGTPKHVVAYLKDFLFDEQQARGPIRALSGGERARLLLARIMAKPSNLLILDEPTNDLDVETLDLLQDLLGEYDGTVLLVSHDRDFIDRVATTTIAMEGNGSATVYAGGWSDYQAQRALAEPEAKVAPKKETASKPETKPAEKATPEKPAPKKSGLSFTEKHRLESLPGIIEKLEHEIGKINELLSDPDLFTRAPVKFAKATEMLSERQSALDAAEMEWLELEEKAQEA</sequence>
<evidence type="ECO:0000313" key="14">
    <source>
        <dbReference type="EMBL" id="KEO51330.1"/>
    </source>
</evidence>
<dbReference type="GO" id="GO:0006281">
    <property type="term" value="P:DNA repair"/>
    <property type="evidence" value="ECO:0007669"/>
    <property type="project" value="UniProtKB-KW"/>
</dbReference>
<dbReference type="Pfam" id="PF16326">
    <property type="entry name" value="ABC_tran_CTD"/>
    <property type="match status" value="1"/>
</dbReference>
<dbReference type="GO" id="GO:0005737">
    <property type="term" value="C:cytoplasm"/>
    <property type="evidence" value="ECO:0007669"/>
    <property type="project" value="UniProtKB-SubCell"/>
</dbReference>
<evidence type="ECO:0000256" key="1">
    <source>
        <dbReference type="ARBA" id="ARBA00022490"/>
    </source>
</evidence>
<comment type="subcellular location">
    <subcellularLocation>
        <location evidence="11">Cytoplasm</location>
    </subcellularLocation>
    <text evidence="11">Associates with ribosomes.</text>
</comment>
<dbReference type="SUPFAM" id="SSF52540">
    <property type="entry name" value="P-loop containing nucleoside triphosphate hydrolases"/>
    <property type="match status" value="2"/>
</dbReference>
<evidence type="ECO:0000256" key="8">
    <source>
        <dbReference type="ARBA" id="ARBA00023204"/>
    </source>
</evidence>
<dbReference type="RefSeq" id="WP_038079478.1">
    <property type="nucleotide sequence ID" value="NZ_AUND01000039.1"/>
</dbReference>
<dbReference type="SMART" id="SM00382">
    <property type="entry name" value="AAA"/>
    <property type="match status" value="2"/>
</dbReference>
<dbReference type="OrthoDB" id="9808609at2"/>
<dbReference type="InterPro" id="IPR043686">
    <property type="entry name" value="Uup"/>
</dbReference>
<keyword evidence="2 11" id="KW-0677">Repeat</keyword>
<dbReference type="CDD" id="cd03221">
    <property type="entry name" value="ABCF_EF-3"/>
    <property type="match status" value="2"/>
</dbReference>
<evidence type="ECO:0000256" key="2">
    <source>
        <dbReference type="ARBA" id="ARBA00022737"/>
    </source>
</evidence>